<name>A0A5N6IRP3_9EURO</name>
<dbReference type="EMBL" id="ML732854">
    <property type="protein sequence ID" value="KAB8269068.1"/>
    <property type="molecule type" value="Genomic_DNA"/>
</dbReference>
<evidence type="ECO:0000313" key="3">
    <source>
        <dbReference type="Proteomes" id="UP000326289"/>
    </source>
</evidence>
<dbReference type="SUPFAM" id="SSF51735">
    <property type="entry name" value="NAD(P)-binding Rossmann-fold domains"/>
    <property type="match status" value="1"/>
</dbReference>
<dbReference type="GO" id="GO:0004029">
    <property type="term" value="F:aldehyde dehydrogenase (NAD+) activity"/>
    <property type="evidence" value="ECO:0007669"/>
    <property type="project" value="TreeGrafter"/>
</dbReference>
<accession>A0A5N6IRP3</accession>
<keyword evidence="3" id="KW-1185">Reference proteome</keyword>
<dbReference type="Gene3D" id="3.40.50.720">
    <property type="entry name" value="NAD(P)-binding Rossmann-like Domain"/>
    <property type="match status" value="1"/>
</dbReference>
<dbReference type="PANTHER" id="PTHR48079:SF6">
    <property type="entry name" value="NAD(P)-BINDING DOMAIN-CONTAINING PROTEIN-RELATED"/>
    <property type="match status" value="1"/>
</dbReference>
<dbReference type="InterPro" id="IPR036291">
    <property type="entry name" value="NAD(P)-bd_dom_sf"/>
</dbReference>
<proteinExistence type="predicted"/>
<evidence type="ECO:0000313" key="2">
    <source>
        <dbReference type="EMBL" id="KAB8269068.1"/>
    </source>
</evidence>
<organism evidence="2 3">
    <name type="scientific">Aspergillus minisclerotigenes</name>
    <dbReference type="NCBI Taxonomy" id="656917"/>
    <lineage>
        <taxon>Eukaryota</taxon>
        <taxon>Fungi</taxon>
        <taxon>Dikarya</taxon>
        <taxon>Ascomycota</taxon>
        <taxon>Pezizomycotina</taxon>
        <taxon>Eurotiomycetes</taxon>
        <taxon>Eurotiomycetidae</taxon>
        <taxon>Eurotiales</taxon>
        <taxon>Aspergillaceae</taxon>
        <taxon>Aspergillus</taxon>
        <taxon>Aspergillus subgen. Circumdati</taxon>
    </lineage>
</organism>
<dbReference type="InterPro" id="IPR016040">
    <property type="entry name" value="NAD(P)-bd_dom"/>
</dbReference>
<reference evidence="2 3" key="1">
    <citation type="submission" date="2019-04" db="EMBL/GenBank/DDBJ databases">
        <title>Fungal friends and foes A comparative genomics study of 23 Aspergillus species from section Flavi.</title>
        <authorList>
            <consortium name="DOE Joint Genome Institute"/>
            <person name="Kjaerbolling I."/>
            <person name="Vesth T.C."/>
            <person name="Frisvad J.C."/>
            <person name="Nybo J.L."/>
            <person name="Theobald S."/>
            <person name="Kildgaard S."/>
            <person name="Petersen T.I."/>
            <person name="Kuo A."/>
            <person name="Sato A."/>
            <person name="Lyhne E.K."/>
            <person name="Kogle M.E."/>
            <person name="Wiebenga A."/>
            <person name="Kun R.S."/>
            <person name="Lubbers R.J."/>
            <person name="Makela M.R."/>
            <person name="Barry K."/>
            <person name="Chovatia M."/>
            <person name="Clum A."/>
            <person name="Daum C."/>
            <person name="Haridas S."/>
            <person name="He G."/>
            <person name="LaButti K."/>
            <person name="Lipzen A."/>
            <person name="Mondo S."/>
            <person name="Pangilinan J."/>
            <person name="Riley R."/>
            <person name="Salamov A."/>
            <person name="Simmons B.A."/>
            <person name="Magnuson J.K."/>
            <person name="Henrissat B."/>
            <person name="Mortensen U.H."/>
            <person name="Larsen T.O."/>
            <person name="De vries R.P."/>
            <person name="Grigoriev I.V."/>
            <person name="Machida M."/>
            <person name="Baker S.E."/>
            <person name="Andersen M.R."/>
        </authorList>
    </citation>
    <scope>NUCLEOTIDE SEQUENCE [LARGE SCALE GENOMIC DNA]</scope>
    <source>
        <strain evidence="2 3">CBS 117635</strain>
    </source>
</reference>
<feature type="domain" description="NAD(P)-binding" evidence="1">
    <location>
        <begin position="37"/>
        <end position="118"/>
    </location>
</feature>
<gene>
    <name evidence="2" type="ORF">BDV30DRAFT_230158</name>
</gene>
<dbReference type="AlphaFoldDB" id="A0A5N6IRP3"/>
<sequence>MTMVSGHFQVVKWDNFSSVTFNLQISDGSPVKVFITGATGYIGGDVLYQLHQRYPDFEYALLIRSQDKAKKVLSSYPNARIVIGGNDDSAILEHEAAWADIVIHTADSSDHDCAARAIAKGLLQGHSASRPGFWLHTGGAGILTYFDSEVKKTFGELDDKVFNDLDGITELINLPAAAFHRNVDEIVLNTGIEHADAVKTAIICPPTIYGEGRGPISGRGRQVYELASFVLKEQYCPRIGKGLSRWNNVHVRDLSRVFELLVQSAMDPSSKDDPEIWGAHGYYFTENGEHVWGHLSVAVGEEASKQGYIKGGAPELRDWSIDEAVNSSAGFEAASWGMNSRGVAARAKKVLGWKPQEKSLSDELPYIVRSEAARMGL</sequence>
<dbReference type="Proteomes" id="UP000326289">
    <property type="component" value="Unassembled WGS sequence"/>
</dbReference>
<dbReference type="InterPro" id="IPR051783">
    <property type="entry name" value="NAD(P)-dependent_oxidoreduct"/>
</dbReference>
<dbReference type="GO" id="GO:0005737">
    <property type="term" value="C:cytoplasm"/>
    <property type="evidence" value="ECO:0007669"/>
    <property type="project" value="TreeGrafter"/>
</dbReference>
<protein>
    <submittedName>
        <fullName evidence="2">NAD(P)-binding protein</fullName>
    </submittedName>
</protein>
<dbReference type="Pfam" id="PF13460">
    <property type="entry name" value="NAD_binding_10"/>
    <property type="match status" value="1"/>
</dbReference>
<dbReference type="PANTHER" id="PTHR48079">
    <property type="entry name" value="PROTEIN YEEZ"/>
    <property type="match status" value="1"/>
</dbReference>
<evidence type="ECO:0000259" key="1">
    <source>
        <dbReference type="Pfam" id="PF13460"/>
    </source>
</evidence>